<reference evidence="2" key="1">
    <citation type="journal article" date="2023" name="G3 (Bethesda)">
        <title>Genome assembly and association tests identify interacting loci associated with vigor, precocity, and sex in interspecific pistachio rootstocks.</title>
        <authorList>
            <person name="Palmer W."/>
            <person name="Jacygrad E."/>
            <person name="Sagayaradj S."/>
            <person name="Cavanaugh K."/>
            <person name="Han R."/>
            <person name="Bertier L."/>
            <person name="Beede B."/>
            <person name="Kafkas S."/>
            <person name="Golino D."/>
            <person name="Preece J."/>
            <person name="Michelmore R."/>
        </authorList>
    </citation>
    <scope>NUCLEOTIDE SEQUENCE [LARGE SCALE GENOMIC DNA]</scope>
</reference>
<comment type="caution">
    <text evidence="1">The sequence shown here is derived from an EMBL/GenBank/DDBJ whole genome shotgun (WGS) entry which is preliminary data.</text>
</comment>
<dbReference type="Proteomes" id="UP001164250">
    <property type="component" value="Chromosome 11"/>
</dbReference>
<evidence type="ECO:0000313" key="2">
    <source>
        <dbReference type="Proteomes" id="UP001164250"/>
    </source>
</evidence>
<gene>
    <name evidence="1" type="ORF">Patl1_29678</name>
</gene>
<protein>
    <submittedName>
        <fullName evidence="1">Uncharacterized protein</fullName>
    </submittedName>
</protein>
<keyword evidence="2" id="KW-1185">Reference proteome</keyword>
<sequence>MGSVLQVNPTTLVPIGGIGEEALRLGINNTKTFIMVGITNIHLVRTLDTLITIEDC</sequence>
<dbReference type="EMBL" id="CM047907">
    <property type="protein sequence ID" value="KAJ0084328.1"/>
    <property type="molecule type" value="Genomic_DNA"/>
</dbReference>
<accession>A0ACC1AE82</accession>
<name>A0ACC1AE82_9ROSI</name>
<proteinExistence type="predicted"/>
<organism evidence="1 2">
    <name type="scientific">Pistacia atlantica</name>
    <dbReference type="NCBI Taxonomy" id="434234"/>
    <lineage>
        <taxon>Eukaryota</taxon>
        <taxon>Viridiplantae</taxon>
        <taxon>Streptophyta</taxon>
        <taxon>Embryophyta</taxon>
        <taxon>Tracheophyta</taxon>
        <taxon>Spermatophyta</taxon>
        <taxon>Magnoliopsida</taxon>
        <taxon>eudicotyledons</taxon>
        <taxon>Gunneridae</taxon>
        <taxon>Pentapetalae</taxon>
        <taxon>rosids</taxon>
        <taxon>malvids</taxon>
        <taxon>Sapindales</taxon>
        <taxon>Anacardiaceae</taxon>
        <taxon>Pistacia</taxon>
    </lineage>
</organism>
<evidence type="ECO:0000313" key="1">
    <source>
        <dbReference type="EMBL" id="KAJ0084328.1"/>
    </source>
</evidence>